<name>A0A2T3G2L3_9FIRM</name>
<dbReference type="AlphaFoldDB" id="A0A2T3G2L3"/>
<dbReference type="InterPro" id="IPR009040">
    <property type="entry name" value="Ferritin-like_diiron"/>
</dbReference>
<reference evidence="3" key="1">
    <citation type="submission" date="2018-03" db="EMBL/GenBank/DDBJ databases">
        <title>Lachnoclostridium SNUG30370 gen.nov., sp.nov., isolated from human faeces.</title>
        <authorList>
            <person name="Seo B."/>
            <person name="Jeon K."/>
            <person name="Ko G."/>
        </authorList>
    </citation>
    <scope>NUCLEOTIDE SEQUENCE [LARGE SCALE GENOMIC DNA]</scope>
    <source>
        <strain evidence="3">SNUG30370</strain>
    </source>
</reference>
<dbReference type="RefSeq" id="WP_106987207.1">
    <property type="nucleotide sequence ID" value="NZ_PYLP01000002.1"/>
</dbReference>
<dbReference type="PROSITE" id="PS50905">
    <property type="entry name" value="FERRITIN_LIKE"/>
    <property type="match status" value="1"/>
</dbReference>
<gene>
    <name evidence="2" type="ORF">C7U55_02525</name>
</gene>
<protein>
    <recommendedName>
        <fullName evidence="1">Ferritin-like diiron domain-containing protein</fullName>
    </recommendedName>
</protein>
<accession>A0A2T3G2L3</accession>
<sequence length="165" mass="19532">MNFTEEEKETIKEVKDYLKELRKINLEKFSLTFEIEDIPSPQSIKYSDEMPGGFSKPKGEQITSNMLRRELLTKRVALFNQELDRFMPLLYLLNAGHRNIIRTYVCSRGYSEMIRTLDESYCISVSTYKREFPKACLELSKYINFNNEPSLEELNNRFFNNIKGE</sequence>
<dbReference type="GeneID" id="77469981"/>
<keyword evidence="3" id="KW-1185">Reference proteome</keyword>
<evidence type="ECO:0000313" key="2">
    <source>
        <dbReference type="EMBL" id="PST41681.1"/>
    </source>
</evidence>
<organism evidence="2 3">
    <name type="scientific">Faecalibacillus faecis</name>
    <dbReference type="NCBI Taxonomy" id="1982628"/>
    <lineage>
        <taxon>Bacteria</taxon>
        <taxon>Bacillati</taxon>
        <taxon>Bacillota</taxon>
        <taxon>Erysipelotrichia</taxon>
        <taxon>Erysipelotrichales</taxon>
        <taxon>Coprobacillaceae</taxon>
        <taxon>Faecalibacillus</taxon>
    </lineage>
</organism>
<proteinExistence type="predicted"/>
<comment type="caution">
    <text evidence="2">The sequence shown here is derived from an EMBL/GenBank/DDBJ whole genome shotgun (WGS) entry which is preliminary data.</text>
</comment>
<evidence type="ECO:0000313" key="3">
    <source>
        <dbReference type="Proteomes" id="UP000241201"/>
    </source>
</evidence>
<dbReference type="Proteomes" id="UP000241201">
    <property type="component" value="Unassembled WGS sequence"/>
</dbReference>
<dbReference type="EMBL" id="PYLP01000002">
    <property type="protein sequence ID" value="PST41681.1"/>
    <property type="molecule type" value="Genomic_DNA"/>
</dbReference>
<feature type="domain" description="Ferritin-like diiron" evidence="1">
    <location>
        <begin position="1"/>
        <end position="25"/>
    </location>
</feature>
<evidence type="ECO:0000259" key="1">
    <source>
        <dbReference type="PROSITE" id="PS50905"/>
    </source>
</evidence>